<reference evidence="2 3" key="1">
    <citation type="journal article" date="2015" name="Stand. Genomic Sci.">
        <title>Genomic Encyclopedia of Bacterial and Archaeal Type Strains, Phase III: the genomes of soil and plant-associated and newly described type strains.</title>
        <authorList>
            <person name="Whitman W.B."/>
            <person name="Woyke T."/>
            <person name="Klenk H.P."/>
            <person name="Zhou Y."/>
            <person name="Lilburn T.G."/>
            <person name="Beck B.J."/>
            <person name="De Vos P."/>
            <person name="Vandamme P."/>
            <person name="Eisen J.A."/>
            <person name="Garrity G."/>
            <person name="Hugenholtz P."/>
            <person name="Kyrpides N.C."/>
        </authorList>
    </citation>
    <scope>NUCLEOTIDE SEQUENCE [LARGE SCALE GENOMIC DNA]</scope>
    <source>
        <strain evidence="2 3">CV2</strain>
    </source>
</reference>
<feature type="region of interest" description="Disordered" evidence="1">
    <location>
        <begin position="1"/>
        <end position="44"/>
    </location>
</feature>
<proteinExistence type="predicted"/>
<organism evidence="2 3">
    <name type="scientific">Microcella putealis</name>
    <dbReference type="NCBI Taxonomy" id="337005"/>
    <lineage>
        <taxon>Bacteria</taxon>
        <taxon>Bacillati</taxon>
        <taxon>Actinomycetota</taxon>
        <taxon>Actinomycetes</taxon>
        <taxon>Micrococcales</taxon>
        <taxon>Microbacteriaceae</taxon>
        <taxon>Microcella</taxon>
    </lineage>
</organism>
<dbReference type="Proteomes" id="UP000293519">
    <property type="component" value="Unassembled WGS sequence"/>
</dbReference>
<protein>
    <recommendedName>
        <fullName evidence="4">Scaffolding protein</fullName>
    </recommendedName>
</protein>
<gene>
    <name evidence="2" type="ORF">EV141_0185</name>
</gene>
<dbReference type="RefSeq" id="WP_130484105.1">
    <property type="nucleotide sequence ID" value="NZ_SGWW01000001.1"/>
</dbReference>
<keyword evidence="3" id="KW-1185">Reference proteome</keyword>
<evidence type="ECO:0000256" key="1">
    <source>
        <dbReference type="SAM" id="MobiDB-lite"/>
    </source>
</evidence>
<accession>A0A4Q7LWY9</accession>
<sequence>MTTETTDTPEPTIDDTVEQPVTEQVDGQPDEQVDDTGDPQLKKVRSEAAKYRTQLREAETARDQLAAQIDGLRKQVIESQVTAAGLKPAALWSTTELGDLLAEDGTVDPERVDAAIKQARDDLGISRFSGGADQGARSNGQPSGAASWADLLRSQGGN</sequence>
<name>A0A4Q7LWY9_9MICO</name>
<feature type="region of interest" description="Disordered" evidence="1">
    <location>
        <begin position="125"/>
        <end position="158"/>
    </location>
</feature>
<feature type="compositionally biased region" description="Low complexity" evidence="1">
    <location>
        <begin position="1"/>
        <end position="11"/>
    </location>
</feature>
<evidence type="ECO:0008006" key="4">
    <source>
        <dbReference type="Google" id="ProtNLM"/>
    </source>
</evidence>
<evidence type="ECO:0000313" key="3">
    <source>
        <dbReference type="Proteomes" id="UP000293519"/>
    </source>
</evidence>
<dbReference type="EMBL" id="SGWW01000001">
    <property type="protein sequence ID" value="RZS58972.1"/>
    <property type="molecule type" value="Genomic_DNA"/>
</dbReference>
<dbReference type="AlphaFoldDB" id="A0A4Q7LWY9"/>
<feature type="compositionally biased region" description="Acidic residues" evidence="1">
    <location>
        <begin position="28"/>
        <end position="37"/>
    </location>
</feature>
<evidence type="ECO:0000313" key="2">
    <source>
        <dbReference type="EMBL" id="RZS58972.1"/>
    </source>
</evidence>
<comment type="caution">
    <text evidence="2">The sequence shown here is derived from an EMBL/GenBank/DDBJ whole genome shotgun (WGS) entry which is preliminary data.</text>
</comment>
<dbReference type="OrthoDB" id="4753474at2"/>